<proteinExistence type="predicted"/>
<sequence>MVKQRSCQFETHHYARSKQSPDICDSCQITPDSTMSSPYKPFQAAAMPNNSEQTTLLGTDVQGTPLLLQKPQGIQQLSFCAFGYDQASNRMLSLLGFNGEARAPSGYYLLGDGYRAYYSTIMRFGSPDSVSPFDDGGINSYAYCLGDPINLLDSSGHSPEKPSKGILRPTPKNYDFSIGKTTKISFNDAVASKTIAEHSTLYYYPGWENYVGITKKDKQLIQKLDNREAKLKNRESKLELLKIAAKSNTPKDNANYSNYLIKKISPLKEKITATITRLDALQDSQPRDTLSNIRSEI</sequence>
<dbReference type="InterPro" id="IPR022385">
    <property type="entry name" value="Rhs_assc_core"/>
</dbReference>
<evidence type="ECO:0000313" key="2">
    <source>
        <dbReference type="Proteomes" id="UP000824010"/>
    </source>
</evidence>
<organism evidence="1 2">
    <name type="scientific">Pseudomonas maumuensis</name>
    <dbReference type="NCBI Taxonomy" id="2842354"/>
    <lineage>
        <taxon>Bacteria</taxon>
        <taxon>Pseudomonadati</taxon>
        <taxon>Pseudomonadota</taxon>
        <taxon>Gammaproteobacteria</taxon>
        <taxon>Pseudomonadales</taxon>
        <taxon>Pseudomonadaceae</taxon>
        <taxon>Pseudomonas</taxon>
    </lineage>
</organism>
<accession>A0ABX8NN34</accession>
<protein>
    <submittedName>
        <fullName evidence="1">RHS repeat-associated core domain-containing protein</fullName>
    </submittedName>
</protein>
<keyword evidence="2" id="KW-1185">Reference proteome</keyword>
<name>A0ABX8NN34_9PSED</name>
<dbReference type="Proteomes" id="UP000824010">
    <property type="component" value="Chromosome"/>
</dbReference>
<reference evidence="1 2" key="1">
    <citation type="journal article" date="2021" name="Microorganisms">
        <title>The Ever-Expanding Pseudomonas Genus: Description of 43 New Species and Partition of the Pseudomonas putida Group.</title>
        <authorList>
            <person name="Girard L."/>
            <person name="Lood C."/>
            <person name="Hofte M."/>
            <person name="Vandamme P."/>
            <person name="Rokni-Zadeh H."/>
            <person name="van Noort V."/>
            <person name="Lavigne R."/>
            <person name="De Mot R."/>
        </authorList>
    </citation>
    <scope>NUCLEOTIDE SEQUENCE [LARGE SCALE GENOMIC DNA]</scope>
    <source>
        <strain evidence="1 2">COW77</strain>
    </source>
</reference>
<gene>
    <name evidence="1" type="ORF">KSS90_04220</name>
</gene>
<evidence type="ECO:0000313" key="1">
    <source>
        <dbReference type="EMBL" id="QXH57414.1"/>
    </source>
</evidence>
<dbReference type="NCBIfam" id="TIGR03696">
    <property type="entry name" value="Rhs_assc_core"/>
    <property type="match status" value="1"/>
</dbReference>
<dbReference type="EMBL" id="CP077077">
    <property type="protein sequence ID" value="QXH57414.1"/>
    <property type="molecule type" value="Genomic_DNA"/>
</dbReference>